<dbReference type="EMBL" id="BAABUK010000013">
    <property type="protein sequence ID" value="GAA5812587.1"/>
    <property type="molecule type" value="Genomic_DNA"/>
</dbReference>
<dbReference type="InterPro" id="IPR029032">
    <property type="entry name" value="AhpD-like"/>
</dbReference>
<dbReference type="PANTHER" id="PTHR28180:SF2">
    <property type="entry name" value="PEROXISOMAL PROTEIN 2"/>
    <property type="match status" value="1"/>
</dbReference>
<dbReference type="SUPFAM" id="SSF69118">
    <property type="entry name" value="AhpD-like"/>
    <property type="match status" value="1"/>
</dbReference>
<evidence type="ECO:0008006" key="3">
    <source>
        <dbReference type="Google" id="ProtNLM"/>
    </source>
</evidence>
<comment type="caution">
    <text evidence="1">The sequence shown here is derived from an EMBL/GenBank/DDBJ whole genome shotgun (WGS) entry which is preliminary data.</text>
</comment>
<sequence length="189" mass="21161">MLLCVSLGASNHPLGIPVIVNEYLNTVESLEEKIQWVEYTRNAIMKSTTICGIARGINSHNALFNSLPKEYQDLLSETPTLNVETNEWKPRSLELLDAVYGDSLDRAIENVKTISTDLYIWTSFVYGSVFYNRSLVNLIETELDIIATLIQMDTLPQLRDHLNNAIRVGATDAQVKATQLIGDSVKNAF</sequence>
<dbReference type="Gene3D" id="1.20.1290.10">
    <property type="entry name" value="AhpD-like"/>
    <property type="match status" value="1"/>
</dbReference>
<organism evidence="1 2">
    <name type="scientific">Mucor flavus</name>
    <dbReference type="NCBI Taxonomy" id="439312"/>
    <lineage>
        <taxon>Eukaryota</taxon>
        <taxon>Fungi</taxon>
        <taxon>Fungi incertae sedis</taxon>
        <taxon>Mucoromycota</taxon>
        <taxon>Mucoromycotina</taxon>
        <taxon>Mucoromycetes</taxon>
        <taxon>Mucorales</taxon>
        <taxon>Mucorineae</taxon>
        <taxon>Mucoraceae</taxon>
        <taxon>Mucor</taxon>
    </lineage>
</organism>
<evidence type="ECO:0000313" key="1">
    <source>
        <dbReference type="EMBL" id="GAA5812587.1"/>
    </source>
</evidence>
<evidence type="ECO:0000313" key="2">
    <source>
        <dbReference type="Proteomes" id="UP001473302"/>
    </source>
</evidence>
<reference evidence="1 2" key="1">
    <citation type="submission" date="2024-04" db="EMBL/GenBank/DDBJ databases">
        <title>genome sequences of Mucor flavus KT1a and Helicostylum pulchrum KT1b strains isolated from the surface of a dry-aged beef.</title>
        <authorList>
            <person name="Toyotome T."/>
            <person name="Hosono M."/>
            <person name="Torimaru M."/>
            <person name="Fukuda K."/>
            <person name="Mikami N."/>
        </authorList>
    </citation>
    <scope>NUCLEOTIDE SEQUENCE [LARGE SCALE GENOMIC DNA]</scope>
    <source>
        <strain evidence="1 2">KT1a</strain>
    </source>
</reference>
<name>A0ABP9Z0G5_9FUNG</name>
<dbReference type="Proteomes" id="UP001473302">
    <property type="component" value="Unassembled WGS sequence"/>
</dbReference>
<protein>
    <recommendedName>
        <fullName evidence="3">Carboxymuconolactone decarboxylase-like domain-containing protein</fullName>
    </recommendedName>
</protein>
<proteinExistence type="predicted"/>
<keyword evidence="2" id="KW-1185">Reference proteome</keyword>
<accession>A0ABP9Z0G5</accession>
<dbReference type="PANTHER" id="PTHR28180">
    <property type="entry name" value="CONSERVED MITOCHONDRIAL PROTEIN-RELATED"/>
    <property type="match status" value="1"/>
</dbReference>
<gene>
    <name evidence="1" type="ORF">MFLAVUS_006044</name>
</gene>
<dbReference type="InterPro" id="IPR052999">
    <property type="entry name" value="PTS1_Protein"/>
</dbReference>